<protein>
    <submittedName>
        <fullName evidence="3">Uncharacterized protein</fullName>
    </submittedName>
</protein>
<dbReference type="InterPro" id="IPR028098">
    <property type="entry name" value="Glyco_trans_4-like_N"/>
</dbReference>
<evidence type="ECO:0000313" key="3">
    <source>
        <dbReference type="EMBL" id="OBS30429.1"/>
    </source>
</evidence>
<keyword evidence="4" id="KW-1185">Reference proteome</keyword>
<feature type="domain" description="Glycosyltransferase subfamily 4-like N-terminal" evidence="2">
    <location>
        <begin position="42"/>
        <end position="179"/>
    </location>
</feature>
<gene>
    <name evidence="3" type="ORF">A9O67_05205</name>
</gene>
<evidence type="ECO:0000313" key="4">
    <source>
        <dbReference type="Proteomes" id="UP000091969"/>
    </source>
</evidence>
<sequence>MNPQPPLQDGARPLRVLHFVSGGFSGATQVAIDLCADDSGLQTLLVLRRKRQTPAHRIDELRRRGIAVETVPGWPHALTVWRLAQLCRAWRPDVLVAHGFSDHLWGRWAGLLAGVPHLVQVEHNVRERYGRWRLWQSRWLAQHTDALVGVSDAVRDALVRLGHPASRCMTIHNGIDLSRWSAGRPWHEREAAVVMAARFARQKDHETLIRAARELLDRGTPMPFYLAGGGSRRWRERAERLAKRLGVTPWVHFLGPVSDLPSLYGRVRYCVLSSHYEGLGLSLIEGMASGCCAIGSDVEGIREVIDDGRTGVRVPPGNAMALADALTALNAAPDMGRALAQAGQQDVRARFDRRSMQARYRELLLRLAAGDSPTDRAGGGLQP</sequence>
<dbReference type="PANTHER" id="PTHR12526:SF630">
    <property type="entry name" value="GLYCOSYLTRANSFERASE"/>
    <property type="match status" value="1"/>
</dbReference>
<evidence type="ECO:0000259" key="2">
    <source>
        <dbReference type="Pfam" id="PF13439"/>
    </source>
</evidence>
<dbReference type="AlphaFoldDB" id="A0A1A6DUH0"/>
<dbReference type="OrthoDB" id="5416057at2"/>
<dbReference type="Proteomes" id="UP000091969">
    <property type="component" value="Unassembled WGS sequence"/>
</dbReference>
<dbReference type="STRING" id="1101373.A9O67_05205"/>
<name>A0A1A6DUH0_9BURK</name>
<dbReference type="Pfam" id="PF00534">
    <property type="entry name" value="Glycos_transf_1"/>
    <property type="match status" value="1"/>
</dbReference>
<organism evidence="3 4">
    <name type="scientific">Tepidimonas fonticaldi</name>
    <dbReference type="NCBI Taxonomy" id="1101373"/>
    <lineage>
        <taxon>Bacteria</taxon>
        <taxon>Pseudomonadati</taxon>
        <taxon>Pseudomonadota</taxon>
        <taxon>Betaproteobacteria</taxon>
        <taxon>Burkholderiales</taxon>
        <taxon>Tepidimonas</taxon>
    </lineage>
</organism>
<dbReference type="GO" id="GO:0016757">
    <property type="term" value="F:glycosyltransferase activity"/>
    <property type="evidence" value="ECO:0007669"/>
    <property type="project" value="UniProtKB-ARBA"/>
</dbReference>
<dbReference type="RefSeq" id="WP_068608864.1">
    <property type="nucleotide sequence ID" value="NZ_LZDH01000056.1"/>
</dbReference>
<comment type="caution">
    <text evidence="3">The sequence shown here is derived from an EMBL/GenBank/DDBJ whole genome shotgun (WGS) entry which is preliminary data.</text>
</comment>
<dbReference type="InterPro" id="IPR001296">
    <property type="entry name" value="Glyco_trans_1"/>
</dbReference>
<dbReference type="EMBL" id="LZDH01000056">
    <property type="protein sequence ID" value="OBS30429.1"/>
    <property type="molecule type" value="Genomic_DNA"/>
</dbReference>
<accession>A0A1A6DUH0</accession>
<dbReference type="PANTHER" id="PTHR12526">
    <property type="entry name" value="GLYCOSYLTRANSFERASE"/>
    <property type="match status" value="1"/>
</dbReference>
<evidence type="ECO:0000259" key="1">
    <source>
        <dbReference type="Pfam" id="PF00534"/>
    </source>
</evidence>
<dbReference type="SUPFAM" id="SSF53756">
    <property type="entry name" value="UDP-Glycosyltransferase/glycogen phosphorylase"/>
    <property type="match status" value="1"/>
</dbReference>
<feature type="domain" description="Glycosyl transferase family 1" evidence="1">
    <location>
        <begin position="185"/>
        <end position="345"/>
    </location>
</feature>
<dbReference type="Gene3D" id="3.40.50.2000">
    <property type="entry name" value="Glycogen Phosphorylase B"/>
    <property type="match status" value="2"/>
</dbReference>
<dbReference type="Pfam" id="PF13439">
    <property type="entry name" value="Glyco_transf_4"/>
    <property type="match status" value="1"/>
</dbReference>
<proteinExistence type="predicted"/>
<reference evidence="3 4" key="1">
    <citation type="submission" date="2016-06" db="EMBL/GenBank/DDBJ databases">
        <title>Genome sequence of Tepidimonas fonticaldi PL17.</title>
        <authorList>
            <person name="Pinnaka A.K."/>
        </authorList>
    </citation>
    <scope>NUCLEOTIDE SEQUENCE [LARGE SCALE GENOMIC DNA]</scope>
    <source>
        <strain evidence="3 4">PL17</strain>
    </source>
</reference>